<evidence type="ECO:0000256" key="4">
    <source>
        <dbReference type="ARBA" id="ARBA00021581"/>
    </source>
</evidence>
<evidence type="ECO:0000256" key="10">
    <source>
        <dbReference type="ARBA" id="ARBA00022989"/>
    </source>
</evidence>
<accession>A0ABZ1ILA0</accession>
<dbReference type="EC" id="3.6.1.27" evidence="3 17"/>
<keyword evidence="5 17" id="KW-1003">Cell membrane</keyword>
<evidence type="ECO:0000256" key="2">
    <source>
        <dbReference type="ARBA" id="ARBA00010621"/>
    </source>
</evidence>
<feature type="transmembrane region" description="Helical" evidence="17">
    <location>
        <begin position="257"/>
        <end position="277"/>
    </location>
</feature>
<evidence type="ECO:0000256" key="15">
    <source>
        <dbReference type="ARBA" id="ARBA00032932"/>
    </source>
</evidence>
<comment type="similarity">
    <text evidence="2 17">Belongs to the UppP family.</text>
</comment>
<dbReference type="GO" id="GO:0050380">
    <property type="term" value="F:undecaprenyl-diphosphatase activity"/>
    <property type="evidence" value="ECO:0007669"/>
    <property type="project" value="UniProtKB-EC"/>
</dbReference>
<evidence type="ECO:0000256" key="13">
    <source>
        <dbReference type="ARBA" id="ARBA00023316"/>
    </source>
</evidence>
<feature type="transmembrane region" description="Helical" evidence="17">
    <location>
        <begin position="120"/>
        <end position="140"/>
    </location>
</feature>
<feature type="transmembrane region" description="Helical" evidence="17">
    <location>
        <begin position="46"/>
        <end position="66"/>
    </location>
</feature>
<evidence type="ECO:0000256" key="3">
    <source>
        <dbReference type="ARBA" id="ARBA00012374"/>
    </source>
</evidence>
<feature type="transmembrane region" description="Helical" evidence="17">
    <location>
        <begin position="223"/>
        <end position="245"/>
    </location>
</feature>
<dbReference type="RefSeq" id="WP_326837454.1">
    <property type="nucleotide sequence ID" value="NZ_CP142149.1"/>
</dbReference>
<evidence type="ECO:0000256" key="12">
    <source>
        <dbReference type="ARBA" id="ARBA00023251"/>
    </source>
</evidence>
<organism evidence="18 19">
    <name type="scientific">Amycolatopsis rhabdoformis</name>
    <dbReference type="NCBI Taxonomy" id="1448059"/>
    <lineage>
        <taxon>Bacteria</taxon>
        <taxon>Bacillati</taxon>
        <taxon>Actinomycetota</taxon>
        <taxon>Actinomycetes</taxon>
        <taxon>Pseudonocardiales</taxon>
        <taxon>Pseudonocardiaceae</taxon>
        <taxon>Amycolatopsis</taxon>
    </lineage>
</organism>
<sequence length="278" mass="29098">MSTIDLGQSVILGIVEGLTEFLPVSSTGHLKIAEGLLGIPVDDKSVVGFTAVIQVGAIAAVLVYFFRDIVRFAAAWGRGLVNPRARREHDYKFAWWVILATLPVVVAGLLFQSLVKGPLASLWVVAVSLIVGSAIMWAADRFGTGNRGEREATLTDAMLVGSSQILALLFPGFSRSGATISTGLLRGLDRVAATRLSFFLSIPALTGAGLYELKDALGGGVSVLPLVVGTVVSFVVAYAAIAWLLKFVAGHTFTAFVVYRVIVGVALLAALGSGLLAA</sequence>
<dbReference type="Pfam" id="PF02673">
    <property type="entry name" value="BacA"/>
    <property type="match status" value="1"/>
</dbReference>
<dbReference type="InterPro" id="IPR003824">
    <property type="entry name" value="UppP"/>
</dbReference>
<keyword evidence="13 17" id="KW-0961">Cell wall biogenesis/degradation</keyword>
<evidence type="ECO:0000256" key="8">
    <source>
        <dbReference type="ARBA" id="ARBA00022960"/>
    </source>
</evidence>
<dbReference type="PANTHER" id="PTHR30622">
    <property type="entry name" value="UNDECAPRENYL-DIPHOSPHATASE"/>
    <property type="match status" value="1"/>
</dbReference>
<feature type="transmembrane region" description="Helical" evidence="17">
    <location>
        <begin position="93"/>
        <end position="114"/>
    </location>
</feature>
<evidence type="ECO:0000256" key="1">
    <source>
        <dbReference type="ARBA" id="ARBA00004651"/>
    </source>
</evidence>
<keyword evidence="9 17" id="KW-0573">Peptidoglycan synthesis</keyword>
<evidence type="ECO:0000256" key="7">
    <source>
        <dbReference type="ARBA" id="ARBA00022801"/>
    </source>
</evidence>
<evidence type="ECO:0000256" key="17">
    <source>
        <dbReference type="HAMAP-Rule" id="MF_01006"/>
    </source>
</evidence>
<keyword evidence="8 17" id="KW-0133">Cell shape</keyword>
<evidence type="ECO:0000313" key="18">
    <source>
        <dbReference type="EMBL" id="WSE34646.1"/>
    </source>
</evidence>
<comment type="subcellular location">
    <subcellularLocation>
        <location evidence="1 17">Cell membrane</location>
        <topology evidence="1 17">Multi-pass membrane protein</topology>
    </subcellularLocation>
</comment>
<keyword evidence="12 17" id="KW-0046">Antibiotic resistance</keyword>
<evidence type="ECO:0000256" key="6">
    <source>
        <dbReference type="ARBA" id="ARBA00022692"/>
    </source>
</evidence>
<comment type="miscellaneous">
    <text evidence="17">Bacitracin is thought to be involved in the inhibition of peptidoglycan synthesis by sequestering undecaprenyl diphosphate, thereby reducing the pool of lipid carrier available.</text>
</comment>
<evidence type="ECO:0000256" key="11">
    <source>
        <dbReference type="ARBA" id="ARBA00023136"/>
    </source>
</evidence>
<feature type="transmembrane region" description="Helical" evidence="17">
    <location>
        <begin position="193"/>
        <end position="211"/>
    </location>
</feature>
<comment type="function">
    <text evidence="17">Catalyzes the dephosphorylation of undecaprenyl diphosphate (UPP). Confers resistance to bacitracin.</text>
</comment>
<keyword evidence="19" id="KW-1185">Reference proteome</keyword>
<evidence type="ECO:0000313" key="19">
    <source>
        <dbReference type="Proteomes" id="UP001330812"/>
    </source>
</evidence>
<dbReference type="Proteomes" id="UP001330812">
    <property type="component" value="Chromosome"/>
</dbReference>
<keyword evidence="11 17" id="KW-0472">Membrane</keyword>
<evidence type="ECO:0000256" key="14">
    <source>
        <dbReference type="ARBA" id="ARBA00032707"/>
    </source>
</evidence>
<dbReference type="PANTHER" id="PTHR30622:SF3">
    <property type="entry name" value="UNDECAPRENYL-DIPHOSPHATASE"/>
    <property type="match status" value="1"/>
</dbReference>
<dbReference type="HAMAP" id="MF_01006">
    <property type="entry name" value="Undec_diphosphatase"/>
    <property type="match status" value="1"/>
</dbReference>
<gene>
    <name evidence="17" type="primary">uppP</name>
    <name evidence="18" type="ORF">VSH64_21615</name>
</gene>
<dbReference type="EMBL" id="CP142149">
    <property type="protein sequence ID" value="WSE34646.1"/>
    <property type="molecule type" value="Genomic_DNA"/>
</dbReference>
<protein>
    <recommendedName>
        <fullName evidence="4 17">Undecaprenyl-diphosphatase</fullName>
        <ecNumber evidence="3 17">3.6.1.27</ecNumber>
    </recommendedName>
    <alternativeName>
        <fullName evidence="15 17">Bacitracin resistance protein</fullName>
    </alternativeName>
    <alternativeName>
        <fullName evidence="14 17">Undecaprenyl pyrophosphate phosphatase</fullName>
    </alternativeName>
</protein>
<dbReference type="NCBIfam" id="NF001392">
    <property type="entry name" value="PRK00281.2-1"/>
    <property type="match status" value="1"/>
</dbReference>
<name>A0ABZ1ILA0_9PSEU</name>
<reference evidence="18 19" key="1">
    <citation type="journal article" date="2015" name="Int. J. Syst. Evol. Microbiol.">
        <title>Amycolatopsis rhabdoformis sp. nov., an actinomycete isolated from a tropical forest soil.</title>
        <authorList>
            <person name="Souza W.R."/>
            <person name="Silva R.E."/>
            <person name="Goodfellow M."/>
            <person name="Busarakam K."/>
            <person name="Figueiro F.S."/>
            <person name="Ferreira D."/>
            <person name="Rodrigues-Filho E."/>
            <person name="Moraes L.A.B."/>
            <person name="Zucchi T.D."/>
        </authorList>
    </citation>
    <scope>NUCLEOTIDE SEQUENCE [LARGE SCALE GENOMIC DNA]</scope>
    <source>
        <strain evidence="18 19">NCIMB 14900</strain>
    </source>
</reference>
<evidence type="ECO:0000256" key="9">
    <source>
        <dbReference type="ARBA" id="ARBA00022984"/>
    </source>
</evidence>
<dbReference type="NCBIfam" id="TIGR00753">
    <property type="entry name" value="undec_PP_bacA"/>
    <property type="match status" value="1"/>
</dbReference>
<keyword evidence="10 17" id="KW-1133">Transmembrane helix</keyword>
<keyword evidence="7 17" id="KW-0378">Hydrolase</keyword>
<keyword evidence="6 17" id="KW-0812">Transmembrane</keyword>
<evidence type="ECO:0000256" key="5">
    <source>
        <dbReference type="ARBA" id="ARBA00022475"/>
    </source>
</evidence>
<proteinExistence type="inferred from homology"/>
<evidence type="ECO:0000256" key="16">
    <source>
        <dbReference type="ARBA" id="ARBA00047594"/>
    </source>
</evidence>
<comment type="catalytic activity">
    <reaction evidence="16 17">
        <text>di-trans,octa-cis-undecaprenyl diphosphate + H2O = di-trans,octa-cis-undecaprenyl phosphate + phosphate + H(+)</text>
        <dbReference type="Rhea" id="RHEA:28094"/>
        <dbReference type="ChEBI" id="CHEBI:15377"/>
        <dbReference type="ChEBI" id="CHEBI:15378"/>
        <dbReference type="ChEBI" id="CHEBI:43474"/>
        <dbReference type="ChEBI" id="CHEBI:58405"/>
        <dbReference type="ChEBI" id="CHEBI:60392"/>
        <dbReference type="EC" id="3.6.1.27"/>
    </reaction>
</comment>